<evidence type="ECO:0000313" key="2">
    <source>
        <dbReference type="EMBL" id="MTD33863.1"/>
    </source>
</evidence>
<dbReference type="Gene3D" id="1.10.443.10">
    <property type="entry name" value="Intergrase catalytic core"/>
    <property type="match status" value="1"/>
</dbReference>
<dbReference type="InterPro" id="IPR011010">
    <property type="entry name" value="DNA_brk_join_enz"/>
</dbReference>
<dbReference type="GO" id="GO:0006310">
    <property type="term" value="P:DNA recombination"/>
    <property type="evidence" value="ECO:0007669"/>
    <property type="project" value="UniProtKB-KW"/>
</dbReference>
<gene>
    <name evidence="2" type="ORF">GKE73_15265</name>
</gene>
<sequence>MPLLVVSQNLRHAKLETTRRYLHAEDEMRHALSEDWATRRPGHPAKGDN</sequence>
<dbReference type="Proteomes" id="UP000446658">
    <property type="component" value="Unassembled WGS sequence"/>
</dbReference>
<evidence type="ECO:0008006" key="4">
    <source>
        <dbReference type="Google" id="ProtNLM"/>
    </source>
</evidence>
<keyword evidence="3" id="KW-1185">Reference proteome</keyword>
<protein>
    <recommendedName>
        <fullName evidence="4">Integrase</fullName>
    </recommendedName>
</protein>
<dbReference type="GO" id="GO:0003677">
    <property type="term" value="F:DNA binding"/>
    <property type="evidence" value="ECO:0007669"/>
    <property type="project" value="InterPro"/>
</dbReference>
<dbReference type="InterPro" id="IPR013762">
    <property type="entry name" value="Integrase-like_cat_sf"/>
</dbReference>
<keyword evidence="1" id="KW-0233">DNA recombination</keyword>
<evidence type="ECO:0000256" key="1">
    <source>
        <dbReference type="ARBA" id="ARBA00023172"/>
    </source>
</evidence>
<dbReference type="AlphaFoldDB" id="A0A844GBN1"/>
<dbReference type="SUPFAM" id="SSF56349">
    <property type="entry name" value="DNA breaking-rejoining enzymes"/>
    <property type="match status" value="1"/>
</dbReference>
<organism evidence="2 3">
    <name type="scientific">Paludibacterium denitrificans</name>
    <dbReference type="NCBI Taxonomy" id="2675226"/>
    <lineage>
        <taxon>Bacteria</taxon>
        <taxon>Pseudomonadati</taxon>
        <taxon>Pseudomonadota</taxon>
        <taxon>Betaproteobacteria</taxon>
        <taxon>Neisseriales</taxon>
        <taxon>Chromobacteriaceae</taxon>
        <taxon>Paludibacterium</taxon>
    </lineage>
</organism>
<accession>A0A844GBN1</accession>
<evidence type="ECO:0000313" key="3">
    <source>
        <dbReference type="Proteomes" id="UP000446658"/>
    </source>
</evidence>
<dbReference type="RefSeq" id="WP_230371010.1">
    <property type="nucleotide sequence ID" value="NZ_WLYX01000001.1"/>
</dbReference>
<comment type="caution">
    <text evidence="2">The sequence shown here is derived from an EMBL/GenBank/DDBJ whole genome shotgun (WGS) entry which is preliminary data.</text>
</comment>
<reference evidence="2 3" key="1">
    <citation type="submission" date="2019-11" db="EMBL/GenBank/DDBJ databases">
        <title>Draft genome sequence of Paludibacterium sp. dN18-1.</title>
        <authorList>
            <person name="Im W.-T."/>
        </authorList>
    </citation>
    <scope>NUCLEOTIDE SEQUENCE [LARGE SCALE GENOMIC DNA]</scope>
    <source>
        <strain evidence="3">dN 18-1</strain>
    </source>
</reference>
<dbReference type="EMBL" id="WLYX01000001">
    <property type="protein sequence ID" value="MTD33863.1"/>
    <property type="molecule type" value="Genomic_DNA"/>
</dbReference>
<proteinExistence type="predicted"/>
<dbReference type="GO" id="GO:0015074">
    <property type="term" value="P:DNA integration"/>
    <property type="evidence" value="ECO:0007669"/>
    <property type="project" value="InterPro"/>
</dbReference>
<name>A0A844GBN1_9NEIS</name>